<dbReference type="EMBL" id="LATX01002432">
    <property type="protein sequence ID" value="KTB29490.1"/>
    <property type="molecule type" value="Genomic_DNA"/>
</dbReference>
<evidence type="ECO:0000256" key="1">
    <source>
        <dbReference type="SAM" id="MobiDB-lite"/>
    </source>
</evidence>
<reference evidence="2 3" key="1">
    <citation type="submission" date="2015-12" db="EMBL/GenBank/DDBJ databases">
        <title>Draft genome sequence of Moniliophthora roreri, the causal agent of frosty pod rot of cacao.</title>
        <authorList>
            <person name="Aime M.C."/>
            <person name="Diaz-Valderrama J.R."/>
            <person name="Kijpornyongpan T."/>
            <person name="Phillips-Mora W."/>
        </authorList>
    </citation>
    <scope>NUCLEOTIDE SEQUENCE [LARGE SCALE GENOMIC DNA]</scope>
    <source>
        <strain evidence="2 3">MCA 2952</strain>
    </source>
</reference>
<gene>
    <name evidence="2" type="ORF">WG66_17948</name>
</gene>
<feature type="compositionally biased region" description="Low complexity" evidence="1">
    <location>
        <begin position="261"/>
        <end position="275"/>
    </location>
</feature>
<accession>A0A0W0EZW7</accession>
<protein>
    <recommendedName>
        <fullName evidence="4">Myb/SANT-like domain-containing protein</fullName>
    </recommendedName>
</protein>
<sequence>MGKKGTSSINAKKKAKPSATNEKKPCAVWSEADEENLLKGLVERQSRISEGGNFRFAVFNKVAETLNPPASGGDKMGKGCKDKYGTIKCDQKEVIKINHKSEWPLWDRQLGVNIMPKRENNWNEYVKANPRAAPFWNKSYKYQKYFDVLMPLDTTLPKQLNVCHIGRKKAEAQDSNEEDDRGKSMSDGAEESVRNAGEVEEVAGEQKKSHSDAPLTQRVSAEWDFTLMSQQLGAADGDRSDPAVAMQLLAYRPTQLSREPSNTSISTTTSDSASTGQKCGASETLLPKKKTLEKHIKSQAPVTPVPCHEHPSASSDHHAKAATALEQIGSGVTEFNQHAFALFGSAGKEQNDTPGHLTGAIKAMDNKKVWLPLDLRLQLQNLLEKDKAAVVTYCNMDSNDKLLQRRWILQKLNVSVSDGYDLLSDTLLPITLLDYYLPSFN</sequence>
<name>A0A0W0EZW7_MONRR</name>
<evidence type="ECO:0000313" key="2">
    <source>
        <dbReference type="EMBL" id="KTB29490.1"/>
    </source>
</evidence>
<feature type="compositionally biased region" description="Polar residues" evidence="1">
    <location>
        <begin position="1"/>
        <end position="10"/>
    </location>
</feature>
<dbReference type="AlphaFoldDB" id="A0A0W0EZW7"/>
<feature type="region of interest" description="Disordered" evidence="1">
    <location>
        <begin position="1"/>
        <end position="27"/>
    </location>
</feature>
<comment type="caution">
    <text evidence="2">The sequence shown here is derived from an EMBL/GenBank/DDBJ whole genome shotgun (WGS) entry which is preliminary data.</text>
</comment>
<dbReference type="Proteomes" id="UP000054988">
    <property type="component" value="Unassembled WGS sequence"/>
</dbReference>
<organism evidence="2 3">
    <name type="scientific">Moniliophthora roreri</name>
    <name type="common">Frosty pod rot fungus</name>
    <name type="synonym">Monilia roreri</name>
    <dbReference type="NCBI Taxonomy" id="221103"/>
    <lineage>
        <taxon>Eukaryota</taxon>
        <taxon>Fungi</taxon>
        <taxon>Dikarya</taxon>
        <taxon>Basidiomycota</taxon>
        <taxon>Agaricomycotina</taxon>
        <taxon>Agaricomycetes</taxon>
        <taxon>Agaricomycetidae</taxon>
        <taxon>Agaricales</taxon>
        <taxon>Marasmiineae</taxon>
        <taxon>Marasmiaceae</taxon>
        <taxon>Moniliophthora</taxon>
    </lineage>
</organism>
<evidence type="ECO:0008006" key="4">
    <source>
        <dbReference type="Google" id="ProtNLM"/>
    </source>
</evidence>
<feature type="region of interest" description="Disordered" evidence="1">
    <location>
        <begin position="169"/>
        <end position="215"/>
    </location>
</feature>
<evidence type="ECO:0000313" key="3">
    <source>
        <dbReference type="Proteomes" id="UP000054988"/>
    </source>
</evidence>
<feature type="region of interest" description="Disordered" evidence="1">
    <location>
        <begin position="256"/>
        <end position="280"/>
    </location>
</feature>
<proteinExistence type="predicted"/>